<name>A0A7C3KHM9_9CYAN</name>
<comment type="caution">
    <text evidence="1">The sequence shown here is derived from an EMBL/GenBank/DDBJ whole genome shotgun (WGS) entry which is preliminary data.</text>
</comment>
<dbReference type="AlphaFoldDB" id="A0A7C3KHM9"/>
<accession>A0A7C3KHM9</accession>
<evidence type="ECO:0000313" key="1">
    <source>
        <dbReference type="EMBL" id="HFN00168.1"/>
    </source>
</evidence>
<dbReference type="EMBL" id="DSRU01000297">
    <property type="protein sequence ID" value="HFN00168.1"/>
    <property type="molecule type" value="Genomic_DNA"/>
</dbReference>
<sequence>MQIALCPYPDQRSRCLNSSPSMMCVTIPQKWKSAEPTIAFLPFKSGDHTNQEKATSARAIAKTF</sequence>
<proteinExistence type="predicted"/>
<reference evidence="1" key="1">
    <citation type="journal article" date="2020" name="mSystems">
        <title>Genome- and Community-Level Interaction Insights into Carbon Utilization and Element Cycling Functions of Hydrothermarchaeota in Hydrothermal Sediment.</title>
        <authorList>
            <person name="Zhou Z."/>
            <person name="Liu Y."/>
            <person name="Xu W."/>
            <person name="Pan J."/>
            <person name="Luo Z.H."/>
            <person name="Li M."/>
        </authorList>
    </citation>
    <scope>NUCLEOTIDE SEQUENCE [LARGE SCALE GENOMIC DNA]</scope>
    <source>
        <strain evidence="1">SpSt-418</strain>
    </source>
</reference>
<protein>
    <submittedName>
        <fullName evidence="1">Uncharacterized protein</fullName>
    </submittedName>
</protein>
<organism evidence="1">
    <name type="scientific">Oscillatoriales cyanobacterium SpSt-418</name>
    <dbReference type="NCBI Taxonomy" id="2282169"/>
    <lineage>
        <taxon>Bacteria</taxon>
        <taxon>Bacillati</taxon>
        <taxon>Cyanobacteriota</taxon>
        <taxon>Cyanophyceae</taxon>
        <taxon>Oscillatoriophycideae</taxon>
        <taxon>Oscillatoriales</taxon>
    </lineage>
</organism>
<gene>
    <name evidence="1" type="ORF">ENR64_20910</name>
</gene>